<dbReference type="PROSITE" id="PS51704">
    <property type="entry name" value="GP_PDE"/>
    <property type="match status" value="1"/>
</dbReference>
<reference evidence="9 10" key="1">
    <citation type="journal article" date="2022" name="Nat. Plants">
        <title>Genomes of leafy and leafless Platanthera orchids illuminate the evolution of mycoheterotrophy.</title>
        <authorList>
            <person name="Li M.H."/>
            <person name="Liu K.W."/>
            <person name="Li Z."/>
            <person name="Lu H.C."/>
            <person name="Ye Q.L."/>
            <person name="Zhang D."/>
            <person name="Wang J.Y."/>
            <person name="Li Y.F."/>
            <person name="Zhong Z.M."/>
            <person name="Liu X."/>
            <person name="Yu X."/>
            <person name="Liu D.K."/>
            <person name="Tu X.D."/>
            <person name="Liu B."/>
            <person name="Hao Y."/>
            <person name="Liao X.Y."/>
            <person name="Jiang Y.T."/>
            <person name="Sun W.H."/>
            <person name="Chen J."/>
            <person name="Chen Y.Q."/>
            <person name="Ai Y."/>
            <person name="Zhai J.W."/>
            <person name="Wu S.S."/>
            <person name="Zhou Z."/>
            <person name="Hsiao Y.Y."/>
            <person name="Wu W.L."/>
            <person name="Chen Y.Y."/>
            <person name="Lin Y.F."/>
            <person name="Hsu J.L."/>
            <person name="Li C.Y."/>
            <person name="Wang Z.W."/>
            <person name="Zhao X."/>
            <person name="Zhong W.Y."/>
            <person name="Ma X.K."/>
            <person name="Ma L."/>
            <person name="Huang J."/>
            <person name="Chen G.Z."/>
            <person name="Huang M.Z."/>
            <person name="Huang L."/>
            <person name="Peng D.H."/>
            <person name="Luo Y.B."/>
            <person name="Zou S.Q."/>
            <person name="Chen S.P."/>
            <person name="Lan S."/>
            <person name="Tsai W.C."/>
            <person name="Van de Peer Y."/>
            <person name="Liu Z.J."/>
        </authorList>
    </citation>
    <scope>NUCLEOTIDE SEQUENCE [LARGE SCALE GENOMIC DNA]</scope>
    <source>
        <strain evidence="9">Lor288</strain>
    </source>
</reference>
<keyword evidence="3" id="KW-0732">Signal</keyword>
<feature type="domain" description="GP-PDE" evidence="8">
    <location>
        <begin position="60"/>
        <end position="207"/>
    </location>
</feature>
<evidence type="ECO:0000256" key="1">
    <source>
        <dbReference type="ARBA" id="ARBA00007277"/>
    </source>
</evidence>
<keyword evidence="10" id="KW-1185">Reference proteome</keyword>
<feature type="region of interest" description="Disordered" evidence="7">
    <location>
        <begin position="186"/>
        <end position="207"/>
    </location>
</feature>
<sequence>MPLFQPPLPFGDDFFTDQDRRHFLPPVLPPLPPDFVRRRASLTAGLAGRPSPQGRGGDAPVVVANGGFSGLFPGSSPDAFNFALISSSPATILLCDVRLTNDSIGVCLQNLKLDNCTDIASYYPQGQKNYLVNGVLTKGWFSVDYAKKDLVNVTDVTCAGSFGMVCSTTVAATSVVTTAPLIMTSNSNSKSESNSLPKVHEESGGGD</sequence>
<evidence type="ECO:0000313" key="10">
    <source>
        <dbReference type="Proteomes" id="UP001412067"/>
    </source>
</evidence>
<evidence type="ECO:0000256" key="5">
    <source>
        <dbReference type="ARBA" id="ARBA00022801"/>
    </source>
</evidence>
<dbReference type="InterPro" id="IPR017946">
    <property type="entry name" value="PLC-like_Pdiesterase_TIM-brl"/>
</dbReference>
<dbReference type="PANTHER" id="PTHR43620">
    <property type="entry name" value="GLYCEROPHOSPHORYL DIESTER PHOSPHODIESTERASE"/>
    <property type="match status" value="1"/>
</dbReference>
<dbReference type="Gene3D" id="3.20.20.190">
    <property type="entry name" value="Phosphatidylinositol (PI) phosphodiesterase"/>
    <property type="match status" value="1"/>
</dbReference>
<evidence type="ECO:0000256" key="7">
    <source>
        <dbReference type="SAM" id="MobiDB-lite"/>
    </source>
</evidence>
<evidence type="ECO:0000313" key="9">
    <source>
        <dbReference type="EMBL" id="KAK8953209.1"/>
    </source>
</evidence>
<organism evidence="9 10">
    <name type="scientific">Platanthera guangdongensis</name>
    <dbReference type="NCBI Taxonomy" id="2320717"/>
    <lineage>
        <taxon>Eukaryota</taxon>
        <taxon>Viridiplantae</taxon>
        <taxon>Streptophyta</taxon>
        <taxon>Embryophyta</taxon>
        <taxon>Tracheophyta</taxon>
        <taxon>Spermatophyta</taxon>
        <taxon>Magnoliopsida</taxon>
        <taxon>Liliopsida</taxon>
        <taxon>Asparagales</taxon>
        <taxon>Orchidaceae</taxon>
        <taxon>Orchidoideae</taxon>
        <taxon>Orchideae</taxon>
        <taxon>Orchidinae</taxon>
        <taxon>Platanthera</taxon>
    </lineage>
</organism>
<evidence type="ECO:0000256" key="6">
    <source>
        <dbReference type="ARBA" id="ARBA00047512"/>
    </source>
</evidence>
<evidence type="ECO:0000256" key="3">
    <source>
        <dbReference type="ARBA" id="ARBA00022729"/>
    </source>
</evidence>
<dbReference type="SUPFAM" id="SSF51695">
    <property type="entry name" value="PLC-like phosphodiesterases"/>
    <property type="match status" value="1"/>
</dbReference>
<comment type="catalytic activity">
    <reaction evidence="6">
        <text>a sn-glycero-3-phosphodiester + H2O = an alcohol + sn-glycerol 3-phosphate + H(+)</text>
        <dbReference type="Rhea" id="RHEA:12969"/>
        <dbReference type="ChEBI" id="CHEBI:15377"/>
        <dbReference type="ChEBI" id="CHEBI:15378"/>
        <dbReference type="ChEBI" id="CHEBI:30879"/>
        <dbReference type="ChEBI" id="CHEBI:57597"/>
        <dbReference type="ChEBI" id="CHEBI:83408"/>
        <dbReference type="EC" id="3.1.4.46"/>
    </reaction>
</comment>
<dbReference type="Proteomes" id="UP001412067">
    <property type="component" value="Unassembled WGS sequence"/>
</dbReference>
<evidence type="ECO:0000256" key="2">
    <source>
        <dbReference type="ARBA" id="ARBA00012247"/>
    </source>
</evidence>
<proteinExistence type="inferred from homology"/>
<comment type="similarity">
    <text evidence="1">Belongs to the glycerophosphoryl diester phosphodiesterase family.</text>
</comment>
<dbReference type="EMBL" id="JBBWWR010000014">
    <property type="protein sequence ID" value="KAK8953209.1"/>
    <property type="molecule type" value="Genomic_DNA"/>
</dbReference>
<keyword evidence="5" id="KW-0378">Hydrolase</keyword>
<evidence type="ECO:0000259" key="8">
    <source>
        <dbReference type="PROSITE" id="PS51704"/>
    </source>
</evidence>
<keyword evidence="4" id="KW-0319">Glycerol metabolism</keyword>
<protein>
    <recommendedName>
        <fullName evidence="2">glycerophosphodiester phosphodiesterase</fullName>
        <ecNumber evidence="2">3.1.4.46</ecNumber>
    </recommendedName>
</protein>
<name>A0ABR2LXG0_9ASPA</name>
<evidence type="ECO:0000256" key="4">
    <source>
        <dbReference type="ARBA" id="ARBA00022798"/>
    </source>
</evidence>
<gene>
    <name evidence="9" type="primary">GPDL2</name>
    <name evidence="9" type="ORF">KSP40_PGU008953</name>
</gene>
<feature type="compositionally biased region" description="Basic and acidic residues" evidence="7">
    <location>
        <begin position="198"/>
        <end position="207"/>
    </location>
</feature>
<dbReference type="EC" id="3.1.4.46" evidence="2"/>
<comment type="caution">
    <text evidence="9">The sequence shown here is derived from an EMBL/GenBank/DDBJ whole genome shotgun (WGS) entry which is preliminary data.</text>
</comment>
<dbReference type="InterPro" id="IPR030395">
    <property type="entry name" value="GP_PDE_dom"/>
</dbReference>
<accession>A0ABR2LXG0</accession>
<feature type="compositionally biased region" description="Low complexity" evidence="7">
    <location>
        <begin position="186"/>
        <end position="195"/>
    </location>
</feature>
<dbReference type="PANTHER" id="PTHR43620:SF7">
    <property type="entry name" value="GLYCEROPHOSPHODIESTER PHOSPHODIESTERASE GDPD5-RELATED"/>
    <property type="match status" value="1"/>
</dbReference>